<evidence type="ECO:0000313" key="3">
    <source>
        <dbReference type="EMBL" id="BBO33262.1"/>
    </source>
</evidence>
<dbReference type="CDD" id="cd03143">
    <property type="entry name" value="A4_beta-galactosidase_middle_domain"/>
    <property type="match status" value="1"/>
</dbReference>
<dbReference type="Proteomes" id="UP000326837">
    <property type="component" value="Chromosome"/>
</dbReference>
<sequence>MIAWNRLLLLALETAKSPGAATDPPMPTPTAAPTTGEGLTSYRFGRLEQFDDPRWLWLGVAVAAVLLVLFVVWQYRRERSALPTWATFALGALRLAAFAGAILFFLDPLKRTDQEIVTESRVTVLVDASQSMAVEDEKSGDDGVSRSGAVLQVLADSPLIKELRSQHDVTVKVFDAEVRRIQQWKRDKAATGGRGHSPDGAATESSDDGDGARDAGRDEDRDQRSRLFEAGKPIGAETRLGDALAATLAEPAAGKLAGVFTFSDGGQNLGVDPLAVADAAAVAKTPIITVGVGSTAPRRNLRLQELIAPSRAYPEDKVAVRALVQGEGYAGRSFDVELYAREGEGSAEVRIGQESVTLNADGETVPVEFDIEPSAIGRLELEARLVAPPDDQYSDDNRRTAEIDVVETSTKVLLIASGATRDYRFLRNQLKRDRHANVDVWLQMSPPGISQDADKVLQEFPKTKDELFDYDVIVAFDPDWTQLDAQQVDLLEQWVAEEAGGMIVVAGPVHTATWAQSPEHGKIRALYPVEFQRRMGLLDDGLYGSPTPWQIDFTREGMEADFLWLGDTPEENRARWGRFPGVFGCYAVKGPKPGAQVYGRYSDPEAGISTERPVYFADQFYGAGRVFYMGSGELWRLRTLDPGYYERLYTQLVRHVSQGRLLRGSSTGRLLVERDRYFVGDTVVVRAQLSTPDREPLVAPRVSARVTGPNNAGLNVELIADESRPGNFVGQFTVSNEGSYRIELSPPGDPGESLVKRITAAVPDLEFAETRRNEALLTAIAARSGGKYYASPTLAATGDSGLPAAGTLIESQAKTEIVRGQPDKAFAESLHRWLLAGICGALCLEWLLRRLLKLA</sequence>
<dbReference type="RefSeq" id="WP_152099075.1">
    <property type="nucleotide sequence ID" value="NZ_AP021861.1"/>
</dbReference>
<keyword evidence="2" id="KW-1133">Transmembrane helix</keyword>
<feature type="region of interest" description="Disordered" evidence="1">
    <location>
        <begin position="185"/>
        <end position="232"/>
    </location>
</feature>
<dbReference type="PANTHER" id="PTHR37947">
    <property type="entry name" value="BLL2462 PROTEIN"/>
    <property type="match status" value="1"/>
</dbReference>
<dbReference type="SUPFAM" id="SSF52317">
    <property type="entry name" value="Class I glutamine amidotransferase-like"/>
    <property type="match status" value="1"/>
</dbReference>
<evidence type="ECO:0000313" key="4">
    <source>
        <dbReference type="Proteomes" id="UP000326837"/>
    </source>
</evidence>
<dbReference type="Gene3D" id="3.40.50.410">
    <property type="entry name" value="von Willebrand factor, type A domain"/>
    <property type="match status" value="1"/>
</dbReference>
<dbReference type="PANTHER" id="PTHR37947:SF1">
    <property type="entry name" value="BLL2462 PROTEIN"/>
    <property type="match status" value="1"/>
</dbReference>
<gene>
    <name evidence="3" type="ORF">PLANPX_2874</name>
</gene>
<dbReference type="SUPFAM" id="SSF53300">
    <property type="entry name" value="vWA-like"/>
    <property type="match status" value="1"/>
</dbReference>
<evidence type="ECO:0000256" key="1">
    <source>
        <dbReference type="SAM" id="MobiDB-lite"/>
    </source>
</evidence>
<feature type="transmembrane region" description="Helical" evidence="2">
    <location>
        <begin position="85"/>
        <end position="106"/>
    </location>
</feature>
<dbReference type="Gene3D" id="3.40.50.880">
    <property type="match status" value="1"/>
</dbReference>
<keyword evidence="2" id="KW-0472">Membrane</keyword>
<accession>A0A5K7XBE3</accession>
<feature type="transmembrane region" description="Helical" evidence="2">
    <location>
        <begin position="55"/>
        <end position="73"/>
    </location>
</feature>
<feature type="compositionally biased region" description="Basic and acidic residues" evidence="1">
    <location>
        <begin position="210"/>
        <end position="229"/>
    </location>
</feature>
<dbReference type="AlphaFoldDB" id="A0A5K7XBE3"/>
<evidence type="ECO:0000256" key="2">
    <source>
        <dbReference type="SAM" id="Phobius"/>
    </source>
</evidence>
<keyword evidence="2" id="KW-0812">Transmembrane</keyword>
<dbReference type="KEGG" id="lpav:PLANPX_2874"/>
<name>A0A5K7XBE3_9BACT</name>
<dbReference type="InterPro" id="IPR036465">
    <property type="entry name" value="vWFA_dom_sf"/>
</dbReference>
<reference evidence="4" key="1">
    <citation type="submission" date="2019-10" db="EMBL/GenBank/DDBJ databases">
        <title>Lacipirellula parvula gen. nov., sp. nov., representing a lineage of planctomycetes widespread in freshwater anoxic habitats, and description of the family Lacipirellulaceae.</title>
        <authorList>
            <person name="Dedysh S.N."/>
            <person name="Kulichevskaya I.S."/>
            <person name="Beletsky A.V."/>
            <person name="Rakitin A.L."/>
            <person name="Mardanov A.V."/>
            <person name="Ivanova A.A."/>
            <person name="Saltykova V.X."/>
            <person name="Rijpstra W.I.C."/>
            <person name="Sinninghe Damste J.S."/>
            <person name="Ravin N.V."/>
        </authorList>
    </citation>
    <scope>NUCLEOTIDE SEQUENCE [LARGE SCALE GENOMIC DNA]</scope>
    <source>
        <strain evidence="4">PX69</strain>
    </source>
</reference>
<protein>
    <recommendedName>
        <fullName evidence="5">VWFA domain-containing protein</fullName>
    </recommendedName>
</protein>
<dbReference type="InterPro" id="IPR029062">
    <property type="entry name" value="Class_I_gatase-like"/>
</dbReference>
<proteinExistence type="predicted"/>
<dbReference type="EMBL" id="AP021861">
    <property type="protein sequence ID" value="BBO33262.1"/>
    <property type="molecule type" value="Genomic_DNA"/>
</dbReference>
<evidence type="ECO:0008006" key="5">
    <source>
        <dbReference type="Google" id="ProtNLM"/>
    </source>
</evidence>
<organism evidence="3 4">
    <name type="scientific">Lacipirellula parvula</name>
    <dbReference type="NCBI Taxonomy" id="2650471"/>
    <lineage>
        <taxon>Bacteria</taxon>
        <taxon>Pseudomonadati</taxon>
        <taxon>Planctomycetota</taxon>
        <taxon>Planctomycetia</taxon>
        <taxon>Pirellulales</taxon>
        <taxon>Lacipirellulaceae</taxon>
        <taxon>Lacipirellula</taxon>
    </lineage>
</organism>
<keyword evidence="4" id="KW-1185">Reference proteome</keyword>